<dbReference type="InterPro" id="IPR038592">
    <property type="entry name" value="CheD-like_sf"/>
</dbReference>
<dbReference type="SUPFAM" id="SSF64438">
    <property type="entry name" value="CNF1/YfiH-like putative cysteine hydrolases"/>
    <property type="match status" value="1"/>
</dbReference>
<reference evidence="4 5" key="2">
    <citation type="submission" date="2018-04" db="EMBL/GenBank/DDBJ databases">
        <title>Thauera lacus sp. nov., isolated from an saline lake in Inner Mongolia, China.</title>
        <authorList>
            <person name="Liang Q.-Y."/>
        </authorList>
    </citation>
    <scope>NUCLEOTIDE SEQUENCE [LARGE SCALE GENOMIC DNA]</scope>
    <source>
        <strain evidence="4 5">D20</strain>
    </source>
</reference>
<evidence type="ECO:0000256" key="1">
    <source>
        <dbReference type="ARBA" id="ARBA00022500"/>
    </source>
</evidence>
<evidence type="ECO:0000256" key="2">
    <source>
        <dbReference type="ARBA" id="ARBA00022801"/>
    </source>
</evidence>
<dbReference type="PANTHER" id="PTHR35147">
    <property type="entry name" value="CHEMORECEPTOR GLUTAMINE DEAMIDASE CHED-RELATED"/>
    <property type="match status" value="1"/>
</dbReference>
<sequence length="196" mass="21287">MNSDDNLIGRELERSAQVIMPGGWAVERERPVATLLGSCVAVALYDPAVKLGGLNHFMLPRFERVAGRDDVDALLAGDYSMEALLNAMLVRGAKKARLVAKAFGGGMVVSSLDRSQIGQRNVEFARDWLGREGIPLVASDFLGHCSRKVVLDPRSGDVFCKRAASSLAISQRIESQEQVYAASLAQPPKKSNIELF</sequence>
<dbReference type="AlphaFoldDB" id="A0A2T4ID84"/>
<evidence type="ECO:0000313" key="5">
    <source>
        <dbReference type="Proteomes" id="UP000241193"/>
    </source>
</evidence>
<dbReference type="PANTHER" id="PTHR35147:SF2">
    <property type="entry name" value="CHEMORECEPTOR GLUTAMINE DEAMIDASE CHED-RELATED"/>
    <property type="match status" value="1"/>
</dbReference>
<comment type="caution">
    <text evidence="4">The sequence shown here is derived from an EMBL/GenBank/DDBJ whole genome shotgun (WGS) entry which is preliminary data.</text>
</comment>
<comment type="similarity">
    <text evidence="3">Belongs to the CheD family.</text>
</comment>
<evidence type="ECO:0000313" key="4">
    <source>
        <dbReference type="EMBL" id="PTD95731.1"/>
    </source>
</evidence>
<dbReference type="OrthoDB" id="9807202at2"/>
<dbReference type="EMBL" id="PZKC01000011">
    <property type="protein sequence ID" value="PTD95731.1"/>
    <property type="molecule type" value="Genomic_DNA"/>
</dbReference>
<comment type="catalytic activity">
    <reaction evidence="3">
        <text>L-glutaminyl-[protein] + H2O = L-glutamyl-[protein] + NH4(+)</text>
        <dbReference type="Rhea" id="RHEA:16441"/>
        <dbReference type="Rhea" id="RHEA-COMP:10207"/>
        <dbReference type="Rhea" id="RHEA-COMP:10208"/>
        <dbReference type="ChEBI" id="CHEBI:15377"/>
        <dbReference type="ChEBI" id="CHEBI:28938"/>
        <dbReference type="ChEBI" id="CHEBI:29973"/>
        <dbReference type="ChEBI" id="CHEBI:30011"/>
        <dbReference type="EC" id="3.5.1.44"/>
    </reaction>
</comment>
<dbReference type="InterPro" id="IPR011324">
    <property type="entry name" value="Cytotoxic_necrot_fac-like_cat"/>
</dbReference>
<keyword evidence="5" id="KW-1185">Reference proteome</keyword>
<proteinExistence type="inferred from homology"/>
<dbReference type="EC" id="3.5.1.44" evidence="3"/>
<dbReference type="Proteomes" id="UP000241193">
    <property type="component" value="Unassembled WGS sequence"/>
</dbReference>
<dbReference type="GO" id="GO:0050568">
    <property type="term" value="F:protein-glutamine glutaminase activity"/>
    <property type="evidence" value="ECO:0007669"/>
    <property type="project" value="UniProtKB-UniRule"/>
</dbReference>
<dbReference type="Gene3D" id="3.30.1330.200">
    <property type="match status" value="1"/>
</dbReference>
<protein>
    <recommendedName>
        <fullName evidence="3">Probable chemoreceptor glutamine deamidase CheD</fullName>
        <ecNumber evidence="3">3.5.1.44</ecNumber>
    </recommendedName>
</protein>
<keyword evidence="2 3" id="KW-0378">Hydrolase</keyword>
<dbReference type="CDD" id="cd16352">
    <property type="entry name" value="CheD"/>
    <property type="match status" value="1"/>
</dbReference>
<dbReference type="InterPro" id="IPR005659">
    <property type="entry name" value="Chemorcpt_Glu_NH3ase_CheD"/>
</dbReference>
<dbReference type="RefSeq" id="WP_107494251.1">
    <property type="nucleotide sequence ID" value="NZ_PZKC01000011.1"/>
</dbReference>
<gene>
    <name evidence="3" type="primary">cheD</name>
    <name evidence="4" type="ORF">C8261_13550</name>
</gene>
<comment type="function">
    <text evidence="3">Probably deamidates glutamine residues to glutamate on methyl-accepting chemotaxis receptors (MCPs), playing an important role in chemotaxis.</text>
</comment>
<organism evidence="4 5">
    <name type="scientific">Pseudothauera lacus</name>
    <dbReference type="NCBI Taxonomy" id="2136175"/>
    <lineage>
        <taxon>Bacteria</taxon>
        <taxon>Pseudomonadati</taxon>
        <taxon>Pseudomonadota</taxon>
        <taxon>Betaproteobacteria</taxon>
        <taxon>Rhodocyclales</taxon>
        <taxon>Zoogloeaceae</taxon>
        <taxon>Pseudothauera</taxon>
    </lineage>
</organism>
<reference evidence="4 5" key="1">
    <citation type="submission" date="2018-03" db="EMBL/GenBank/DDBJ databases">
        <authorList>
            <person name="Keele B.F."/>
        </authorList>
    </citation>
    <scope>NUCLEOTIDE SEQUENCE [LARGE SCALE GENOMIC DNA]</scope>
    <source>
        <strain evidence="4 5">D20</strain>
    </source>
</reference>
<dbReference type="Pfam" id="PF03975">
    <property type="entry name" value="CheD"/>
    <property type="match status" value="1"/>
</dbReference>
<accession>A0A2T4ID84</accession>
<dbReference type="HAMAP" id="MF_01440">
    <property type="entry name" value="CheD"/>
    <property type="match status" value="1"/>
</dbReference>
<name>A0A2T4ID84_9RHOO</name>
<keyword evidence="1 3" id="KW-0145">Chemotaxis</keyword>
<dbReference type="GO" id="GO:0006935">
    <property type="term" value="P:chemotaxis"/>
    <property type="evidence" value="ECO:0007669"/>
    <property type="project" value="UniProtKB-UniRule"/>
</dbReference>
<evidence type="ECO:0000256" key="3">
    <source>
        <dbReference type="HAMAP-Rule" id="MF_01440"/>
    </source>
</evidence>